<feature type="transmembrane region" description="Helical" evidence="5">
    <location>
        <begin position="605"/>
        <end position="633"/>
    </location>
</feature>
<feature type="transmembrane region" description="Helical" evidence="5">
    <location>
        <begin position="237"/>
        <end position="254"/>
    </location>
</feature>
<protein>
    <recommendedName>
        <fullName evidence="6">Amino acid transporter transmembrane domain-containing protein</fullName>
    </recommendedName>
</protein>
<feature type="domain" description="Amino acid transporter transmembrane" evidence="6">
    <location>
        <begin position="46"/>
        <end position="286"/>
    </location>
</feature>
<organism evidence="7 8">
    <name type="scientific">Spodoptera littoralis</name>
    <name type="common">Egyptian cotton leafworm</name>
    <dbReference type="NCBI Taxonomy" id="7109"/>
    <lineage>
        <taxon>Eukaryota</taxon>
        <taxon>Metazoa</taxon>
        <taxon>Ecdysozoa</taxon>
        <taxon>Arthropoda</taxon>
        <taxon>Hexapoda</taxon>
        <taxon>Insecta</taxon>
        <taxon>Pterygota</taxon>
        <taxon>Neoptera</taxon>
        <taxon>Endopterygota</taxon>
        <taxon>Lepidoptera</taxon>
        <taxon>Glossata</taxon>
        <taxon>Ditrysia</taxon>
        <taxon>Noctuoidea</taxon>
        <taxon>Noctuidae</taxon>
        <taxon>Amphipyrinae</taxon>
        <taxon>Spodoptera</taxon>
    </lineage>
</organism>
<evidence type="ECO:0000256" key="4">
    <source>
        <dbReference type="ARBA" id="ARBA00023136"/>
    </source>
</evidence>
<proteinExistence type="predicted"/>
<evidence type="ECO:0000313" key="8">
    <source>
        <dbReference type="Proteomes" id="UP001153321"/>
    </source>
</evidence>
<keyword evidence="3 5" id="KW-1133">Transmembrane helix</keyword>
<feature type="transmembrane region" description="Helical" evidence="5">
    <location>
        <begin position="676"/>
        <end position="695"/>
    </location>
</feature>
<dbReference type="Proteomes" id="UP001153321">
    <property type="component" value="Chromosome 20"/>
</dbReference>
<keyword evidence="4 5" id="KW-0472">Membrane</keyword>
<feature type="transmembrane region" description="Helical" evidence="5">
    <location>
        <begin position="109"/>
        <end position="128"/>
    </location>
</feature>
<accession>A0A9P0N0S2</accession>
<keyword evidence="2 5" id="KW-0812">Transmembrane</keyword>
<feature type="transmembrane region" description="Helical" evidence="5">
    <location>
        <begin position="336"/>
        <end position="358"/>
    </location>
</feature>
<dbReference type="Pfam" id="PF01490">
    <property type="entry name" value="Aa_trans"/>
    <property type="match status" value="2"/>
</dbReference>
<dbReference type="PANTHER" id="PTHR22950">
    <property type="entry name" value="AMINO ACID TRANSPORTER"/>
    <property type="match status" value="1"/>
</dbReference>
<reference evidence="7" key="1">
    <citation type="submission" date="2022-02" db="EMBL/GenBank/DDBJ databases">
        <authorList>
            <person name="King R."/>
        </authorList>
    </citation>
    <scope>NUCLEOTIDE SEQUENCE</scope>
</reference>
<sequence>MCAAGMLAMPLVISQAGIIVGPILTILTGLLVNYVHHLLIMDWQGSQPSLMCLVFPYFVLEFLMKDLSIVSYVAMLGNFLNLLGIIFVFEHIVSDYDGKEVETHTDLGSIMFCFGVLLFNLSAIGVTLSIDKSLKQAKMMTSRFGVLNVGILGPTIISVIFGTLGYLTFGAMEENVLRSLPYDETSSMIAMGLYLVAVAFAFPLQCYPAIATIIEVIKYHDQLTIPSDITLRMIETVARPLFVVMSFIICYIVPFQAPFVAFVGNLCTSVLALICPALMDMCIRAAVEEVSRLMFQAHRTNQTIDIRKTRLPSLRPEENDYNPRDHRSPTHNIKLWMAYFNLLRTMFAAGMLGMPLIISKAGIIVGPILTILTGLLINYGHHLLLGCLNEIAKQLQIPYVSYRYGFRVALLHGPPAFHFLGRHGPTIIAVFMVVSQLGTCSVFVIFTSDCLRDIMDWQSSQPSLMCLLFPYFLLEFFMVDLSIVSYVAMLGNFLNLMGIIIVFEHIVTDYDGEDKEVVTHTNLGSVMFCFGSLLFNLSAIGVTLSIDKSLKQAKRITSRFGVLNVGILGPTMFSVFFGTLGYVTFGTMDENILRSLPYDETSSMAAIGFYMVAVASAFPLQCQPAILTIIEVIKYHDQLTTPSDITLRMIDTVARPLFVVTSFIICYIIPFQAPFVAFVGNFCTSVLALICPALMDICIRYPNYYGRNNFHLYKDLFILLLGFTSLSFGAFFSLYLIRIRLLSKYSPNNYGFY</sequence>
<feature type="transmembrane region" description="Helical" evidence="5">
    <location>
        <begin position="523"/>
        <end position="544"/>
    </location>
</feature>
<dbReference type="GO" id="GO:0016020">
    <property type="term" value="C:membrane"/>
    <property type="evidence" value="ECO:0007669"/>
    <property type="project" value="UniProtKB-SubCell"/>
</dbReference>
<evidence type="ECO:0000256" key="3">
    <source>
        <dbReference type="ARBA" id="ARBA00022989"/>
    </source>
</evidence>
<feature type="transmembrane region" description="Helical" evidence="5">
    <location>
        <begin position="189"/>
        <end position="217"/>
    </location>
</feature>
<feature type="transmembrane region" description="Helical" evidence="5">
    <location>
        <begin position="47"/>
        <end position="64"/>
    </location>
</feature>
<feature type="transmembrane region" description="Helical" evidence="5">
    <location>
        <begin position="12"/>
        <end position="35"/>
    </location>
</feature>
<keyword evidence="8" id="KW-1185">Reference proteome</keyword>
<evidence type="ECO:0000256" key="1">
    <source>
        <dbReference type="ARBA" id="ARBA00004141"/>
    </source>
</evidence>
<feature type="transmembrane region" description="Helical" evidence="5">
    <location>
        <begin position="716"/>
        <end position="737"/>
    </location>
</feature>
<feature type="transmembrane region" description="Helical" evidence="5">
    <location>
        <begin position="364"/>
        <end position="384"/>
    </location>
</feature>
<name>A0A9P0N0S2_SPOLI</name>
<feature type="transmembrane region" description="Helical" evidence="5">
    <location>
        <begin position="565"/>
        <end position="585"/>
    </location>
</feature>
<feature type="transmembrane region" description="Helical" evidence="5">
    <location>
        <begin position="653"/>
        <end position="670"/>
    </location>
</feature>
<feature type="transmembrane region" description="Helical" evidence="5">
    <location>
        <begin position="69"/>
        <end position="89"/>
    </location>
</feature>
<evidence type="ECO:0000256" key="2">
    <source>
        <dbReference type="ARBA" id="ARBA00022692"/>
    </source>
</evidence>
<evidence type="ECO:0000259" key="6">
    <source>
        <dbReference type="Pfam" id="PF01490"/>
    </source>
</evidence>
<dbReference type="AlphaFoldDB" id="A0A9P0N0S2"/>
<feature type="transmembrane region" description="Helical" evidence="5">
    <location>
        <begin position="149"/>
        <end position="169"/>
    </location>
</feature>
<gene>
    <name evidence="7" type="ORF">SPLIT_LOCUS5757</name>
</gene>
<dbReference type="EMBL" id="LR824551">
    <property type="protein sequence ID" value="CAH1640401.1"/>
    <property type="molecule type" value="Genomic_DNA"/>
</dbReference>
<feature type="transmembrane region" description="Helical" evidence="5">
    <location>
        <begin position="472"/>
        <end position="503"/>
    </location>
</feature>
<dbReference type="GO" id="GO:0015179">
    <property type="term" value="F:L-amino acid transmembrane transporter activity"/>
    <property type="evidence" value="ECO:0007669"/>
    <property type="project" value="TreeGrafter"/>
</dbReference>
<comment type="subcellular location">
    <subcellularLocation>
        <location evidence="1">Membrane</location>
        <topology evidence="1">Multi-pass membrane protein</topology>
    </subcellularLocation>
</comment>
<feature type="domain" description="Amino acid transporter transmembrane" evidence="6">
    <location>
        <begin position="331"/>
        <end position="729"/>
    </location>
</feature>
<evidence type="ECO:0000313" key="7">
    <source>
        <dbReference type="EMBL" id="CAH1640401.1"/>
    </source>
</evidence>
<dbReference type="InterPro" id="IPR013057">
    <property type="entry name" value="AA_transpt_TM"/>
</dbReference>
<feature type="transmembrane region" description="Helical" evidence="5">
    <location>
        <begin position="427"/>
        <end position="451"/>
    </location>
</feature>
<evidence type="ECO:0000256" key="5">
    <source>
        <dbReference type="SAM" id="Phobius"/>
    </source>
</evidence>